<feature type="region of interest" description="Disordered" evidence="1">
    <location>
        <begin position="424"/>
        <end position="480"/>
    </location>
</feature>
<evidence type="ECO:0000256" key="1">
    <source>
        <dbReference type="SAM" id="MobiDB-lite"/>
    </source>
</evidence>
<dbReference type="GO" id="GO:0006950">
    <property type="term" value="P:response to stress"/>
    <property type="evidence" value="ECO:0007669"/>
    <property type="project" value="UniProtKB-ARBA"/>
</dbReference>
<dbReference type="Proteomes" id="UP000033483">
    <property type="component" value="Unassembled WGS sequence"/>
</dbReference>
<accession>A0A0F4ZH72</accession>
<dbReference type="EMBL" id="LAEV01000612">
    <property type="protein sequence ID" value="KKA29959.1"/>
    <property type="molecule type" value="Genomic_DNA"/>
</dbReference>
<feature type="compositionally biased region" description="Low complexity" evidence="1">
    <location>
        <begin position="111"/>
        <end position="125"/>
    </location>
</feature>
<evidence type="ECO:0000313" key="4">
    <source>
        <dbReference type="Proteomes" id="UP000033483"/>
    </source>
</evidence>
<evidence type="ECO:0000259" key="2">
    <source>
        <dbReference type="Pfam" id="PF10263"/>
    </source>
</evidence>
<evidence type="ECO:0000313" key="3">
    <source>
        <dbReference type="EMBL" id="KKA29959.1"/>
    </source>
</evidence>
<dbReference type="OrthoDB" id="5236983at2759"/>
<proteinExistence type="predicted"/>
<comment type="caution">
    <text evidence="3">The sequence shown here is derived from an EMBL/GenBank/DDBJ whole genome shotgun (WGS) entry which is preliminary data.</text>
</comment>
<keyword evidence="4" id="KW-1185">Reference proteome</keyword>
<feature type="compositionally biased region" description="Low complexity" evidence="1">
    <location>
        <begin position="13"/>
        <end position="27"/>
    </location>
</feature>
<protein>
    <recommendedName>
        <fullName evidence="2">SprT-like domain-containing protein</fullName>
    </recommendedName>
</protein>
<name>A0A0F4ZH72_9PEZI</name>
<dbReference type="AlphaFoldDB" id="A0A0F4ZH72"/>
<feature type="domain" description="SprT-like" evidence="2">
    <location>
        <begin position="183"/>
        <end position="297"/>
    </location>
</feature>
<feature type="region of interest" description="Disordered" evidence="1">
    <location>
        <begin position="104"/>
        <end position="126"/>
    </location>
</feature>
<feature type="region of interest" description="Disordered" evidence="1">
    <location>
        <begin position="1"/>
        <end position="54"/>
    </location>
</feature>
<sequence length="493" mass="54430">MSTASPFPWPGQAATATSSGFFSSTSAKRSRGDMNESRKRTRFGHARSTSDVSSRVSNLSSVALGFSSSIAPPISYPMQWTGPTETTASGLPISSDSNSLRDDISVGLDDCSGAPSSSSGRSSCSDTPVPLLLTDAQAAQVVRDHLSMAHRKPNSQHERILRTLVFPRTRAADFELDDAALASIFSSANELFFAGRLQGRVAWDWSHTRSTQYHQNIIGTTAVRKRPAAIGGGLETLIILSQPILRDGGFNRRLLISTFLHEMIHCFLFVSCGMAAIKDGGHTPGFKEIARMIDSWAGQKTLHLCEMEADLERFRDSPAPLVEDRHGSGRGMWYHPAHHARSNHHFSHIQVPEQSVVAFDSFAIADAYTRPQYPVYRYPPSPRHSHPVIDTRLHMDPYTASPATSREHLNSTLTRPVVHEHRHEQHVPPQHPRHQFHPERPFTGPRRVYHPATLDQWDSLAVPPSATPSPSPSPSSSVNFTRRLIVSPRYGGL</sequence>
<reference evidence="3 4" key="1">
    <citation type="submission" date="2015-03" db="EMBL/GenBank/DDBJ databases">
        <authorList>
            <person name="Radwan O."/>
            <person name="Al-Naeli F.A."/>
            <person name="Rendon G.A."/>
            <person name="Fields C."/>
        </authorList>
    </citation>
    <scope>NUCLEOTIDE SEQUENCE [LARGE SCALE GENOMIC DNA]</scope>
    <source>
        <strain evidence="3">CR-DP1</strain>
    </source>
</reference>
<gene>
    <name evidence="3" type="ORF">TD95_003786</name>
</gene>
<organism evidence="3 4">
    <name type="scientific">Thielaviopsis punctulata</name>
    <dbReference type="NCBI Taxonomy" id="72032"/>
    <lineage>
        <taxon>Eukaryota</taxon>
        <taxon>Fungi</taxon>
        <taxon>Dikarya</taxon>
        <taxon>Ascomycota</taxon>
        <taxon>Pezizomycotina</taxon>
        <taxon>Sordariomycetes</taxon>
        <taxon>Hypocreomycetidae</taxon>
        <taxon>Microascales</taxon>
        <taxon>Ceratocystidaceae</taxon>
        <taxon>Thielaviopsis</taxon>
    </lineage>
</organism>
<dbReference type="InterPro" id="IPR006640">
    <property type="entry name" value="SprT-like_domain"/>
</dbReference>
<dbReference type="Pfam" id="PF10263">
    <property type="entry name" value="SprT-like"/>
    <property type="match status" value="1"/>
</dbReference>